<accession>A0A9W6MQ39</accession>
<evidence type="ECO:0000313" key="1">
    <source>
        <dbReference type="EMBL" id="GLK53561.1"/>
    </source>
</evidence>
<gene>
    <name evidence="1" type="ORF">GCM10017621_30690</name>
</gene>
<name>A0A9W6MQ39_9PROT</name>
<protein>
    <submittedName>
        <fullName evidence="1">Uncharacterized protein</fullName>
    </submittedName>
</protein>
<dbReference type="Proteomes" id="UP001143486">
    <property type="component" value="Unassembled WGS sequence"/>
</dbReference>
<proteinExistence type="predicted"/>
<dbReference type="EMBL" id="BSFE01000011">
    <property type="protein sequence ID" value="GLK53561.1"/>
    <property type="molecule type" value="Genomic_DNA"/>
</dbReference>
<keyword evidence="2" id="KW-1185">Reference proteome</keyword>
<organism evidence="1 2">
    <name type="scientific">Maricaulis virginensis</name>
    <dbReference type="NCBI Taxonomy" id="144022"/>
    <lineage>
        <taxon>Bacteria</taxon>
        <taxon>Pseudomonadati</taxon>
        <taxon>Pseudomonadota</taxon>
        <taxon>Alphaproteobacteria</taxon>
        <taxon>Maricaulales</taxon>
        <taxon>Maricaulaceae</taxon>
        <taxon>Maricaulis</taxon>
    </lineage>
</organism>
<reference evidence="1" key="1">
    <citation type="journal article" date="2014" name="Int. J. Syst. Evol. Microbiol.">
        <title>Complete genome sequence of Corynebacterium casei LMG S-19264T (=DSM 44701T), isolated from a smear-ripened cheese.</title>
        <authorList>
            <consortium name="US DOE Joint Genome Institute (JGI-PGF)"/>
            <person name="Walter F."/>
            <person name="Albersmeier A."/>
            <person name="Kalinowski J."/>
            <person name="Ruckert C."/>
        </authorList>
    </citation>
    <scope>NUCLEOTIDE SEQUENCE</scope>
    <source>
        <strain evidence="1">VKM B-1513</strain>
    </source>
</reference>
<dbReference type="AlphaFoldDB" id="A0A9W6MQ39"/>
<sequence length="67" mass="7339">MLSGVATFTQSFALAVRIIPRRAARHISLVMHLQYSAIFGAAGTAHTPTTIELDDFLAEEEPVRMPI</sequence>
<evidence type="ECO:0000313" key="2">
    <source>
        <dbReference type="Proteomes" id="UP001143486"/>
    </source>
</evidence>
<comment type="caution">
    <text evidence="1">The sequence shown here is derived from an EMBL/GenBank/DDBJ whole genome shotgun (WGS) entry which is preliminary data.</text>
</comment>
<reference evidence="1" key="2">
    <citation type="submission" date="2023-01" db="EMBL/GenBank/DDBJ databases">
        <authorList>
            <person name="Sun Q."/>
            <person name="Evtushenko L."/>
        </authorList>
    </citation>
    <scope>NUCLEOTIDE SEQUENCE</scope>
    <source>
        <strain evidence="1">VKM B-1513</strain>
    </source>
</reference>